<dbReference type="Proteomes" id="UP001408356">
    <property type="component" value="Unassembled WGS sequence"/>
</dbReference>
<reference evidence="2 3" key="1">
    <citation type="journal article" date="2024" name="J. Plant Pathol.">
        <title>Sequence and assembly of the genome of Seiridium unicorne, isolate CBS 538.82, causal agent of cypress canker disease.</title>
        <authorList>
            <person name="Scali E."/>
            <person name="Rocca G.D."/>
            <person name="Danti R."/>
            <person name="Garbelotto M."/>
            <person name="Barberini S."/>
            <person name="Baroncelli R."/>
            <person name="Emiliani G."/>
        </authorList>
    </citation>
    <scope>NUCLEOTIDE SEQUENCE [LARGE SCALE GENOMIC DNA]</scope>
    <source>
        <strain evidence="2 3">BM-138-508</strain>
    </source>
</reference>
<gene>
    <name evidence="2" type="ORF">SUNI508_05788</name>
</gene>
<feature type="region of interest" description="Disordered" evidence="1">
    <location>
        <begin position="1"/>
        <end position="135"/>
    </location>
</feature>
<organism evidence="2 3">
    <name type="scientific">Seiridium unicorne</name>
    <dbReference type="NCBI Taxonomy" id="138068"/>
    <lineage>
        <taxon>Eukaryota</taxon>
        <taxon>Fungi</taxon>
        <taxon>Dikarya</taxon>
        <taxon>Ascomycota</taxon>
        <taxon>Pezizomycotina</taxon>
        <taxon>Sordariomycetes</taxon>
        <taxon>Xylariomycetidae</taxon>
        <taxon>Amphisphaeriales</taxon>
        <taxon>Sporocadaceae</taxon>
        <taxon>Seiridium</taxon>
    </lineage>
</organism>
<evidence type="ECO:0000313" key="3">
    <source>
        <dbReference type="Proteomes" id="UP001408356"/>
    </source>
</evidence>
<protein>
    <submittedName>
        <fullName evidence="2">Uncharacterized protein</fullName>
    </submittedName>
</protein>
<comment type="caution">
    <text evidence="2">The sequence shown here is derived from an EMBL/GenBank/DDBJ whole genome shotgun (WGS) entry which is preliminary data.</text>
</comment>
<feature type="compositionally biased region" description="Low complexity" evidence="1">
    <location>
        <begin position="36"/>
        <end position="49"/>
    </location>
</feature>
<accession>A0ABR2V2W2</accession>
<feature type="compositionally biased region" description="Polar residues" evidence="1">
    <location>
        <begin position="117"/>
        <end position="135"/>
    </location>
</feature>
<dbReference type="EMBL" id="JARVKF010000190">
    <property type="protein sequence ID" value="KAK9421250.1"/>
    <property type="molecule type" value="Genomic_DNA"/>
</dbReference>
<evidence type="ECO:0000256" key="1">
    <source>
        <dbReference type="SAM" id="MobiDB-lite"/>
    </source>
</evidence>
<feature type="region of interest" description="Disordered" evidence="1">
    <location>
        <begin position="163"/>
        <end position="190"/>
    </location>
</feature>
<keyword evidence="3" id="KW-1185">Reference proteome</keyword>
<feature type="compositionally biased region" description="Pro residues" evidence="1">
    <location>
        <begin position="86"/>
        <end position="95"/>
    </location>
</feature>
<name>A0ABR2V2W2_9PEZI</name>
<proteinExistence type="predicted"/>
<sequence length="249" mass="25958">MPPIPVYTDSPIASKASGVTPQTASSGATAPSQKETAPTTTTALPTQTQNYPQAKPGAAPSLPTPTARATAYIPHTSTQDLARNDGPPPPVPGAAPQPMKTTHLPPPPKDGEKYVSPQATTSSPQSATVPYPQQMSFAPPTMAYPAQQSGTMSAVAPTPTYGGQGIGASTGQGGHLPLQHPPGYHQNVNASGLDNYQQSAMSRNDSNYQQQHSAAEDDGVWNAAKKWAQATGEKLVAAETEVWKRINKE</sequence>
<feature type="compositionally biased region" description="Gly residues" evidence="1">
    <location>
        <begin position="163"/>
        <end position="174"/>
    </location>
</feature>
<evidence type="ECO:0000313" key="2">
    <source>
        <dbReference type="EMBL" id="KAK9421250.1"/>
    </source>
</evidence>
<feature type="compositionally biased region" description="Polar residues" evidence="1">
    <location>
        <begin position="17"/>
        <end position="35"/>
    </location>
</feature>